<evidence type="ECO:0000313" key="2">
    <source>
        <dbReference type="EMBL" id="KAF7579295.1"/>
    </source>
</evidence>
<dbReference type="GO" id="GO:0005829">
    <property type="term" value="C:cytosol"/>
    <property type="evidence" value="ECO:0007669"/>
    <property type="project" value="TreeGrafter"/>
</dbReference>
<proteinExistence type="predicted"/>
<dbReference type="PANTHER" id="PTHR42695:SF5">
    <property type="entry name" value="GLUTAMINE AMIDOTRANSFERASE YLR126C-RELATED"/>
    <property type="match status" value="1"/>
</dbReference>
<dbReference type="GO" id="GO:0005634">
    <property type="term" value="C:nucleus"/>
    <property type="evidence" value="ECO:0007669"/>
    <property type="project" value="TreeGrafter"/>
</dbReference>
<dbReference type="Gene3D" id="3.40.50.880">
    <property type="match status" value="1"/>
</dbReference>
<dbReference type="PANTHER" id="PTHR42695">
    <property type="entry name" value="GLUTAMINE AMIDOTRANSFERASE YLR126C-RELATED"/>
    <property type="match status" value="1"/>
</dbReference>
<feature type="domain" description="Glutamine amidotransferase" evidence="1">
    <location>
        <begin position="61"/>
        <end position="199"/>
    </location>
</feature>
<keyword evidence="3" id="KW-0315">Glutamine amidotransferase</keyword>
<dbReference type="SUPFAM" id="SSF52317">
    <property type="entry name" value="Class I glutamine amidotransferase-like"/>
    <property type="match status" value="1"/>
</dbReference>
<evidence type="ECO:0000259" key="1">
    <source>
        <dbReference type="Pfam" id="PF00117"/>
    </source>
</evidence>
<dbReference type="EMBL" id="NRDI02000010">
    <property type="protein sequence ID" value="KAI1513162.1"/>
    <property type="molecule type" value="Genomic_DNA"/>
</dbReference>
<dbReference type="EMBL" id="NQIK02000001">
    <property type="protein sequence ID" value="KAF7579295.1"/>
    <property type="molecule type" value="Genomic_DNA"/>
</dbReference>
<dbReference type="InterPro" id="IPR029062">
    <property type="entry name" value="Class_I_gatase-like"/>
</dbReference>
<dbReference type="AlphaFoldDB" id="A0A2W1HL52"/>
<accession>A0A2W1HL52</accession>
<dbReference type="InterPro" id="IPR044992">
    <property type="entry name" value="ChyE-like"/>
</dbReference>
<organism evidence="2 4">
    <name type="scientific">Pyrenophora tritici-repentis</name>
    <dbReference type="NCBI Taxonomy" id="45151"/>
    <lineage>
        <taxon>Eukaryota</taxon>
        <taxon>Fungi</taxon>
        <taxon>Dikarya</taxon>
        <taxon>Ascomycota</taxon>
        <taxon>Pezizomycotina</taxon>
        <taxon>Dothideomycetes</taxon>
        <taxon>Pleosporomycetidae</taxon>
        <taxon>Pleosporales</taxon>
        <taxon>Pleosporineae</taxon>
        <taxon>Pleosporaceae</taxon>
        <taxon>Pyrenophora</taxon>
    </lineage>
</organism>
<evidence type="ECO:0000313" key="4">
    <source>
        <dbReference type="Proteomes" id="UP000245464"/>
    </source>
</evidence>
<sequence length="248" mass="27681">MKTPLRIAILECDTPPADVVAKYGRYDRIFKTLLETAAEGLGLSPTQDLKLSAYDVVTAQEYPDLEKIDAVLISGSKHNSFDNDPWILKLVDFTEKLLKQDRIRIIGVCFGHQILGRAAGAKVGRSDDGWEIAVMPVQLTAKGKEIFQQDTLSIHQMHKDVVFEYPADVEKLGGSPRCLVQGMYKKGKLISVQGHPEFTEPIVSYLVKMRAEQGIFNEEQAKDALERVGKPHDGVVIAKAFLRFLLED</sequence>
<comment type="caution">
    <text evidence="2">The sequence shown here is derived from an EMBL/GenBank/DDBJ whole genome shotgun (WGS) entry which is preliminary data.</text>
</comment>
<dbReference type="OrthoDB" id="92161at2759"/>
<name>A0A2W1HL52_9PLEO</name>
<dbReference type="Proteomes" id="UP000249757">
    <property type="component" value="Unassembled WGS sequence"/>
</dbReference>
<evidence type="ECO:0000313" key="5">
    <source>
        <dbReference type="Proteomes" id="UP000249757"/>
    </source>
</evidence>
<dbReference type="InterPro" id="IPR017926">
    <property type="entry name" value="GATASE"/>
</dbReference>
<reference evidence="3" key="2">
    <citation type="submission" date="2021-05" db="EMBL/GenBank/DDBJ databases">
        <authorList>
            <person name="Moolhuijzen P.M."/>
            <person name="Moffat C.S."/>
        </authorList>
    </citation>
    <scope>NUCLEOTIDE SEQUENCE</scope>
    <source>
        <strain evidence="3">86-124</strain>
    </source>
</reference>
<dbReference type="Pfam" id="PF00117">
    <property type="entry name" value="GATase"/>
    <property type="match status" value="1"/>
</dbReference>
<dbReference type="CDD" id="cd01741">
    <property type="entry name" value="GATase1_1"/>
    <property type="match status" value="1"/>
</dbReference>
<reference evidence="3" key="3">
    <citation type="journal article" date="2022" name="bioRxiv">
        <title>A global pangenome for the wheat fungal pathogen Pyrenophora tritici-repentis and prediction of effector protein structural homology.</title>
        <authorList>
            <person name="Moolhuijzen P."/>
            <person name="See P.T."/>
            <person name="Shi G."/>
            <person name="Powell H.R."/>
            <person name="Cockram J."/>
            <person name="Jorgensen L.N."/>
            <person name="Benslimane H."/>
            <person name="Strelkov S.E."/>
            <person name="Turner J."/>
            <person name="Liu Z."/>
            <person name="Moffat C.S."/>
        </authorList>
    </citation>
    <scope>NUCLEOTIDE SEQUENCE</scope>
    <source>
        <strain evidence="3">86-124</strain>
    </source>
</reference>
<dbReference type="Proteomes" id="UP000245464">
    <property type="component" value="Chromosome 1"/>
</dbReference>
<evidence type="ECO:0000313" key="3">
    <source>
        <dbReference type="EMBL" id="KAI1513162.1"/>
    </source>
</evidence>
<protein>
    <submittedName>
        <fullName evidence="3">Class I glutamine amidotransferase</fullName>
    </submittedName>
    <submittedName>
        <fullName evidence="2">GuaA, GMP synthase</fullName>
    </submittedName>
</protein>
<keyword evidence="5" id="KW-1185">Reference proteome</keyword>
<gene>
    <name evidence="3" type="ORF">Ptr86124_008182</name>
    <name evidence="2" type="ORF">PtrM4_035350</name>
</gene>
<reference evidence="5" key="4">
    <citation type="journal article" date="2022" name="Microb. Genom.">
        <title>A global pangenome for the wheat fungal pathogen Pyrenophora tritici-repentis and prediction of effector protein structural homology.</title>
        <authorList>
            <person name="Moolhuijzen P.M."/>
            <person name="See P.T."/>
            <person name="Shi G."/>
            <person name="Powell H.R."/>
            <person name="Cockram J."/>
            <person name="Jorgensen L.N."/>
            <person name="Benslimane H."/>
            <person name="Strelkov S.E."/>
            <person name="Turner J."/>
            <person name="Liu Z."/>
            <person name="Moffat C.S."/>
        </authorList>
    </citation>
    <scope>NUCLEOTIDE SEQUENCE [LARGE SCALE GENOMIC DNA]</scope>
</reference>
<dbReference type="OMA" id="VERNAKW"/>
<reference evidence="2" key="1">
    <citation type="journal article" date="2018" name="BMC Genomics">
        <title>Comparative genomics of the wheat fungal pathogen Pyrenophora tritici-repentis reveals chromosomal variations and genome plasticity.</title>
        <authorList>
            <person name="Moolhuijzen P."/>
            <person name="See P.T."/>
            <person name="Hane J.K."/>
            <person name="Shi G."/>
            <person name="Liu Z."/>
            <person name="Oliver R.P."/>
            <person name="Moffat C.S."/>
        </authorList>
    </citation>
    <scope>NUCLEOTIDE SEQUENCE [LARGE SCALE GENOMIC DNA]</scope>
    <source>
        <strain evidence="2">M4</strain>
    </source>
</reference>
<dbReference type="PROSITE" id="PS51273">
    <property type="entry name" value="GATASE_TYPE_1"/>
    <property type="match status" value="1"/>
</dbReference>